<dbReference type="GO" id="GO:0005840">
    <property type="term" value="C:ribosome"/>
    <property type="evidence" value="ECO:0007669"/>
    <property type="project" value="UniProtKB-KW"/>
</dbReference>
<dbReference type="InterPro" id="IPR036791">
    <property type="entry name" value="Ribosomal_bL9_C_sf"/>
</dbReference>
<dbReference type="InterPro" id="IPR000244">
    <property type="entry name" value="Ribosomal_bL9"/>
</dbReference>
<gene>
    <name evidence="7" type="primary">rplI</name>
    <name evidence="9" type="ORF">AU192_23980</name>
</gene>
<dbReference type="AlphaFoldDB" id="A0A101A9N3"/>
<dbReference type="EMBL" id="LQIR01000010">
    <property type="protein sequence ID" value="KUI18848.1"/>
    <property type="molecule type" value="Genomic_DNA"/>
</dbReference>
<dbReference type="Gene3D" id="3.40.5.10">
    <property type="entry name" value="Ribosomal protein L9, N-terminal domain"/>
    <property type="match status" value="1"/>
</dbReference>
<dbReference type="PROSITE" id="PS00651">
    <property type="entry name" value="RIBOSOMAL_L9"/>
    <property type="match status" value="1"/>
</dbReference>
<dbReference type="GO" id="GO:0019843">
    <property type="term" value="F:rRNA binding"/>
    <property type="evidence" value="ECO:0007669"/>
    <property type="project" value="UniProtKB-UniRule"/>
</dbReference>
<proteinExistence type="inferred from homology"/>
<evidence type="ECO:0000256" key="3">
    <source>
        <dbReference type="ARBA" id="ARBA00022884"/>
    </source>
</evidence>
<dbReference type="Pfam" id="PF03948">
    <property type="entry name" value="Ribosomal_L9_C"/>
    <property type="match status" value="1"/>
</dbReference>
<dbReference type="NCBIfam" id="TIGR00158">
    <property type="entry name" value="L9"/>
    <property type="match status" value="1"/>
</dbReference>
<accession>A0A101A9N3</accession>
<keyword evidence="10" id="KW-1185">Reference proteome</keyword>
<evidence type="ECO:0000256" key="7">
    <source>
        <dbReference type="HAMAP-Rule" id="MF_00503"/>
    </source>
</evidence>
<dbReference type="Proteomes" id="UP000053707">
    <property type="component" value="Unassembled WGS sequence"/>
</dbReference>
<dbReference type="Pfam" id="PF01281">
    <property type="entry name" value="Ribosomal_L9_N"/>
    <property type="match status" value="1"/>
</dbReference>
<evidence type="ECO:0000313" key="10">
    <source>
        <dbReference type="Proteomes" id="UP000053707"/>
    </source>
</evidence>
<keyword evidence="3 7" id="KW-0694">RNA-binding</keyword>
<dbReference type="PANTHER" id="PTHR21368">
    <property type="entry name" value="50S RIBOSOMAL PROTEIN L9"/>
    <property type="match status" value="1"/>
</dbReference>
<name>A0A101A9N3_9MYCO</name>
<comment type="caution">
    <text evidence="9">The sequence shown here is derived from an EMBL/GenBank/DDBJ whole genome shotgun (WGS) entry which is preliminary data.</text>
</comment>
<sequence length="152" mass="16260">MKLILTADVEHLGVQGDIVEVKDGYGRNYLVPRRLAVVASRGAERQAEEIRRAREQKAIQGREHAVELKAAIENLGPVQLQVKAAPDSGKLFGSVTTADVVAAIKNAGGPNLDKRTVQLPKAHIKTTGTHPIAVRLHPEIAATVSLEVIAGQ</sequence>
<dbReference type="GO" id="GO:1990904">
    <property type="term" value="C:ribonucleoprotein complex"/>
    <property type="evidence" value="ECO:0007669"/>
    <property type="project" value="UniProtKB-KW"/>
</dbReference>
<comment type="similarity">
    <text evidence="1 7">Belongs to the bacterial ribosomal protein bL9 family.</text>
</comment>
<dbReference type="SUPFAM" id="SSF55653">
    <property type="entry name" value="Ribosomal protein L9 C-domain"/>
    <property type="match status" value="1"/>
</dbReference>
<dbReference type="InterPro" id="IPR020070">
    <property type="entry name" value="Ribosomal_bL9_N"/>
</dbReference>
<reference evidence="9 10" key="1">
    <citation type="submission" date="2016-01" db="EMBL/GenBank/DDBJ databases">
        <authorList>
            <consortium name="TB Trials Study Group"/>
            <person name="Sutton G."/>
            <person name="Brinkac L."/>
            <person name="Sanka R."/>
            <person name="Adams M."/>
            <person name="Lau E.L."/>
            <person name="Macaden R."/>
            <person name="Grewal H.M.S."/>
        </authorList>
    </citation>
    <scope>NUCLEOTIDE SEQUENCE [LARGE SCALE GENOMIC DNA]</scope>
    <source>
        <strain evidence="9 10">IS-1744</strain>
    </source>
</reference>
<dbReference type="HAMAP" id="MF_00503">
    <property type="entry name" value="Ribosomal_bL9"/>
    <property type="match status" value="1"/>
</dbReference>
<evidence type="ECO:0000259" key="8">
    <source>
        <dbReference type="PROSITE" id="PS00651"/>
    </source>
</evidence>
<keyword evidence="2 7" id="KW-0699">rRNA-binding</keyword>
<evidence type="ECO:0000313" key="9">
    <source>
        <dbReference type="EMBL" id="KUI18848.1"/>
    </source>
</evidence>
<dbReference type="InterPro" id="IPR020594">
    <property type="entry name" value="Ribosomal_bL9_bac/chp"/>
</dbReference>
<comment type="function">
    <text evidence="7">Binds to the 23S rRNA.</text>
</comment>
<dbReference type="InterPro" id="IPR020069">
    <property type="entry name" value="Ribosomal_bL9_C"/>
</dbReference>
<feature type="domain" description="Ribosomal protein L9" evidence="8">
    <location>
        <begin position="13"/>
        <end position="40"/>
    </location>
</feature>
<dbReference type="GO" id="GO:0006412">
    <property type="term" value="P:translation"/>
    <property type="evidence" value="ECO:0007669"/>
    <property type="project" value="UniProtKB-UniRule"/>
</dbReference>
<evidence type="ECO:0000256" key="2">
    <source>
        <dbReference type="ARBA" id="ARBA00022730"/>
    </source>
</evidence>
<organism evidence="9 10">
    <name type="scientific">Mycobacterium lehmannii</name>
    <dbReference type="NCBI Taxonomy" id="2048550"/>
    <lineage>
        <taxon>Bacteria</taxon>
        <taxon>Bacillati</taxon>
        <taxon>Actinomycetota</taxon>
        <taxon>Actinomycetes</taxon>
        <taxon>Mycobacteriales</taxon>
        <taxon>Mycobacteriaceae</taxon>
        <taxon>Mycobacterium</taxon>
    </lineage>
</organism>
<dbReference type="Gene3D" id="3.10.430.100">
    <property type="entry name" value="Ribosomal protein L9, C-terminal domain"/>
    <property type="match status" value="1"/>
</dbReference>
<evidence type="ECO:0000256" key="1">
    <source>
        <dbReference type="ARBA" id="ARBA00010605"/>
    </source>
</evidence>
<dbReference type="InterPro" id="IPR009027">
    <property type="entry name" value="Ribosomal_bL9/RNase_H1_N"/>
</dbReference>
<evidence type="ECO:0000256" key="6">
    <source>
        <dbReference type="ARBA" id="ARBA00035292"/>
    </source>
</evidence>
<protein>
    <recommendedName>
        <fullName evidence="6 7">Large ribosomal subunit protein bL9</fullName>
    </recommendedName>
</protein>
<dbReference type="SUPFAM" id="SSF55658">
    <property type="entry name" value="L9 N-domain-like"/>
    <property type="match status" value="1"/>
</dbReference>
<keyword evidence="4 7" id="KW-0689">Ribosomal protein</keyword>
<dbReference type="InterPro" id="IPR036935">
    <property type="entry name" value="Ribosomal_bL9_N_sf"/>
</dbReference>
<dbReference type="RefSeq" id="WP_064395137.1">
    <property type="nucleotide sequence ID" value="NZ_LQIR01000010.1"/>
</dbReference>
<evidence type="ECO:0000256" key="5">
    <source>
        <dbReference type="ARBA" id="ARBA00023274"/>
    </source>
</evidence>
<keyword evidence="5 7" id="KW-0687">Ribonucleoprotein</keyword>
<dbReference type="GO" id="GO:0003735">
    <property type="term" value="F:structural constituent of ribosome"/>
    <property type="evidence" value="ECO:0007669"/>
    <property type="project" value="InterPro"/>
</dbReference>
<dbReference type="FunFam" id="3.40.5.10:FF:000003">
    <property type="entry name" value="50S ribosomal protein L9"/>
    <property type="match status" value="1"/>
</dbReference>
<evidence type="ECO:0000256" key="4">
    <source>
        <dbReference type="ARBA" id="ARBA00022980"/>
    </source>
</evidence>